<keyword evidence="4" id="KW-0808">Transferase</keyword>
<dbReference type="GO" id="GO:0005886">
    <property type="term" value="C:plasma membrane"/>
    <property type="evidence" value="ECO:0007669"/>
    <property type="project" value="UniProtKB-SubCell"/>
</dbReference>
<feature type="transmembrane region" description="Helical" evidence="8">
    <location>
        <begin position="348"/>
        <end position="365"/>
    </location>
</feature>
<gene>
    <name evidence="9" type="ORF">PS943_00713</name>
</gene>
<feature type="transmembrane region" description="Helical" evidence="8">
    <location>
        <begin position="106"/>
        <end position="127"/>
    </location>
</feature>
<feature type="transmembrane region" description="Helical" evidence="8">
    <location>
        <begin position="377"/>
        <end position="398"/>
    </location>
</feature>
<dbReference type="PANTHER" id="PTHR33908">
    <property type="entry name" value="MANNOSYLTRANSFERASE YKCB-RELATED"/>
    <property type="match status" value="1"/>
</dbReference>
<feature type="transmembrane region" description="Helical" evidence="8">
    <location>
        <begin position="154"/>
        <end position="171"/>
    </location>
</feature>
<comment type="subcellular location">
    <subcellularLocation>
        <location evidence="1">Cell membrane</location>
        <topology evidence="1">Multi-pass membrane protein</topology>
    </subcellularLocation>
</comment>
<feature type="transmembrane region" description="Helical" evidence="8">
    <location>
        <begin position="133"/>
        <end position="149"/>
    </location>
</feature>
<sequence>MQLFKLSNNELLIERSIKCIALLTVLYATYLAFRYSGQPLLELYGFRQTQTALTTFWFIKEGFKFAYETPVAGAPWSLPFEFPIYQTLVALIAKVSGFDLGKTGRIVSFIFLVLCLFPVKAICRSLQLPPRTFYIFAGLLFSSPLYLFWGRTFMIETVAVFFTVAAVKYFLDFLETGQQKHALYFIALISLSILQKATTGLPVLSVMALVFLFYEINRHAGLLKAISVRNVVLCFFLFALPIVVGFAWTYYTDIIKVHNEFGSGLTSSALSKWNWGTLSQRFSKSLYTEVIWSRIIKGNLSGAIGVAIILCALLLVRNMRVRLVVLTSCALGLLPLFIFTNLHLIHTYYQSASVIFIIFALAVALSECCEDRLSGAWTLGLFAALLINNYSIFAQGYGESLRQKIYLSNSRDLLVASTLKNNMNEGEAFTLFGNDWNSSIAYYAEHKSFTVPDQFKNLDKVIDTPQAYLGDSPLGAVVVCPPVKGPSLAQLLAQEHNGANWKIAEVSGCYISLPQKQLGLGYSTTQAQCIGNIESAAATTQKLPGAIEVKGWTVVDVASNQLPAQVYVTLTDANGKIRYYDAVQYPYAGLEDFLKKPDLGNAGFGRVIDTHDLNGNYTVGAARVVGNELQLCQFRKDIQVDTQ</sequence>
<evidence type="ECO:0000256" key="1">
    <source>
        <dbReference type="ARBA" id="ARBA00004651"/>
    </source>
</evidence>
<evidence type="ECO:0000256" key="7">
    <source>
        <dbReference type="ARBA" id="ARBA00023136"/>
    </source>
</evidence>
<evidence type="ECO:0000256" key="6">
    <source>
        <dbReference type="ARBA" id="ARBA00022989"/>
    </source>
</evidence>
<keyword evidence="6 8" id="KW-1133">Transmembrane helix</keyword>
<name>A0A5E7VZJ7_PSEFL</name>
<reference evidence="9 10" key="1">
    <citation type="submission" date="2019-09" db="EMBL/GenBank/DDBJ databases">
        <authorList>
            <person name="Chandra G."/>
            <person name="Truman W A."/>
        </authorList>
    </citation>
    <scope>NUCLEOTIDE SEQUENCE [LARGE SCALE GENOMIC DNA]</scope>
    <source>
        <strain evidence="9">PS943</strain>
    </source>
</reference>
<dbReference type="EMBL" id="CABVJH010000001">
    <property type="protein sequence ID" value="VVQ28112.1"/>
    <property type="molecule type" value="Genomic_DNA"/>
</dbReference>
<dbReference type="GO" id="GO:0009103">
    <property type="term" value="P:lipopolysaccharide biosynthetic process"/>
    <property type="evidence" value="ECO:0007669"/>
    <property type="project" value="UniProtKB-ARBA"/>
</dbReference>
<feature type="transmembrane region" description="Helical" evidence="8">
    <location>
        <begin position="295"/>
        <end position="316"/>
    </location>
</feature>
<dbReference type="GO" id="GO:0016763">
    <property type="term" value="F:pentosyltransferase activity"/>
    <property type="evidence" value="ECO:0007669"/>
    <property type="project" value="TreeGrafter"/>
</dbReference>
<dbReference type="InterPro" id="IPR050297">
    <property type="entry name" value="LipidA_mod_glycosyltrf_83"/>
</dbReference>
<evidence type="ECO:0000313" key="10">
    <source>
        <dbReference type="Proteomes" id="UP000325645"/>
    </source>
</evidence>
<evidence type="ECO:0000256" key="8">
    <source>
        <dbReference type="SAM" id="Phobius"/>
    </source>
</evidence>
<proteinExistence type="predicted"/>
<dbReference type="RefSeq" id="WP_150655214.1">
    <property type="nucleotide sequence ID" value="NZ_CABVJH010000001.1"/>
</dbReference>
<dbReference type="Proteomes" id="UP000325645">
    <property type="component" value="Unassembled WGS sequence"/>
</dbReference>
<feature type="transmembrane region" description="Helical" evidence="8">
    <location>
        <begin position="183"/>
        <end position="214"/>
    </location>
</feature>
<dbReference type="PANTHER" id="PTHR33908:SF11">
    <property type="entry name" value="MEMBRANE PROTEIN"/>
    <property type="match status" value="1"/>
</dbReference>
<feature type="transmembrane region" description="Helical" evidence="8">
    <location>
        <begin position="323"/>
        <end position="342"/>
    </location>
</feature>
<accession>A0A5E7VZJ7</accession>
<evidence type="ECO:0000256" key="5">
    <source>
        <dbReference type="ARBA" id="ARBA00022692"/>
    </source>
</evidence>
<feature type="transmembrane region" description="Helical" evidence="8">
    <location>
        <begin position="12"/>
        <end position="33"/>
    </location>
</feature>
<dbReference type="AlphaFoldDB" id="A0A5E7VZJ7"/>
<protein>
    <submittedName>
        <fullName evidence="9">Uncharacterized protein</fullName>
    </submittedName>
</protein>
<keyword evidence="7 8" id="KW-0472">Membrane</keyword>
<evidence type="ECO:0000256" key="3">
    <source>
        <dbReference type="ARBA" id="ARBA00022676"/>
    </source>
</evidence>
<keyword evidence="3" id="KW-0328">Glycosyltransferase</keyword>
<keyword evidence="5 8" id="KW-0812">Transmembrane</keyword>
<evidence type="ECO:0000313" key="9">
    <source>
        <dbReference type="EMBL" id="VVQ28112.1"/>
    </source>
</evidence>
<feature type="transmembrane region" description="Helical" evidence="8">
    <location>
        <begin position="226"/>
        <end position="251"/>
    </location>
</feature>
<evidence type="ECO:0000256" key="2">
    <source>
        <dbReference type="ARBA" id="ARBA00022475"/>
    </source>
</evidence>
<evidence type="ECO:0000256" key="4">
    <source>
        <dbReference type="ARBA" id="ARBA00022679"/>
    </source>
</evidence>
<keyword evidence="2" id="KW-1003">Cell membrane</keyword>
<organism evidence="9 10">
    <name type="scientific">Pseudomonas fluorescens</name>
    <dbReference type="NCBI Taxonomy" id="294"/>
    <lineage>
        <taxon>Bacteria</taxon>
        <taxon>Pseudomonadati</taxon>
        <taxon>Pseudomonadota</taxon>
        <taxon>Gammaproteobacteria</taxon>
        <taxon>Pseudomonadales</taxon>
        <taxon>Pseudomonadaceae</taxon>
        <taxon>Pseudomonas</taxon>
    </lineage>
</organism>